<keyword evidence="3" id="KW-0731">Sigma factor</keyword>
<dbReference type="InterPro" id="IPR013249">
    <property type="entry name" value="RNA_pol_sigma70_r4_t2"/>
</dbReference>
<dbReference type="InterPro" id="IPR036388">
    <property type="entry name" value="WH-like_DNA-bd_sf"/>
</dbReference>
<keyword evidence="4" id="KW-0238">DNA-binding</keyword>
<dbReference type="Pfam" id="PF08281">
    <property type="entry name" value="Sigma70_r4_2"/>
    <property type="match status" value="1"/>
</dbReference>
<dbReference type="GO" id="GO:0006352">
    <property type="term" value="P:DNA-templated transcription initiation"/>
    <property type="evidence" value="ECO:0007669"/>
    <property type="project" value="InterPro"/>
</dbReference>
<proteinExistence type="inferred from homology"/>
<dbReference type="SUPFAM" id="SSF88659">
    <property type="entry name" value="Sigma3 and sigma4 domains of RNA polymerase sigma factors"/>
    <property type="match status" value="1"/>
</dbReference>
<evidence type="ECO:0000256" key="3">
    <source>
        <dbReference type="ARBA" id="ARBA00023082"/>
    </source>
</evidence>
<sequence length="139" mass="15905">MDPDDIVTETVLRLRHHLDRNPGAEAADLVPVALTIARNLLIDQSRANRREVLLPAESLITVQTLREEDFADRRAEIIDAFDALRALPEDLREIVTLVCLNERSLQEAAQILRISVRMAQRRYKKGREKLRRALGTAHH</sequence>
<evidence type="ECO:0000256" key="4">
    <source>
        <dbReference type="ARBA" id="ARBA00023125"/>
    </source>
</evidence>
<evidence type="ECO:0000256" key="5">
    <source>
        <dbReference type="ARBA" id="ARBA00023163"/>
    </source>
</evidence>
<dbReference type="EMBL" id="JMQI01000055">
    <property type="protein sequence ID" value="KDN19194.1"/>
    <property type="molecule type" value="Genomic_DNA"/>
</dbReference>
<evidence type="ECO:0000259" key="6">
    <source>
        <dbReference type="Pfam" id="PF08281"/>
    </source>
</evidence>
<evidence type="ECO:0000256" key="1">
    <source>
        <dbReference type="ARBA" id="ARBA00010641"/>
    </source>
</evidence>
<keyword evidence="8" id="KW-1185">Reference proteome</keyword>
<comment type="similarity">
    <text evidence="1">Belongs to the sigma-70 factor family. ECF subfamily.</text>
</comment>
<comment type="caution">
    <text evidence="7">The sequence shown here is derived from an EMBL/GenBank/DDBJ whole genome shotgun (WGS) entry which is preliminary data.</text>
</comment>
<accession>A0A066U520</accession>
<evidence type="ECO:0000313" key="8">
    <source>
        <dbReference type="Proteomes" id="UP000027345"/>
    </source>
</evidence>
<evidence type="ECO:0000256" key="2">
    <source>
        <dbReference type="ARBA" id="ARBA00023015"/>
    </source>
</evidence>
<dbReference type="STRING" id="287986.DV20_26415"/>
<dbReference type="InterPro" id="IPR013324">
    <property type="entry name" value="RNA_pol_sigma_r3/r4-like"/>
</dbReference>
<dbReference type="PANTHER" id="PTHR43133:SF52">
    <property type="entry name" value="ECF RNA POLYMERASE SIGMA FACTOR SIGL"/>
    <property type="match status" value="1"/>
</dbReference>
<dbReference type="GO" id="GO:0016987">
    <property type="term" value="F:sigma factor activity"/>
    <property type="evidence" value="ECO:0007669"/>
    <property type="project" value="UniProtKB-KW"/>
</dbReference>
<organism evidence="7 8">
    <name type="scientific">Amycolatopsis rifamycinica</name>
    <dbReference type="NCBI Taxonomy" id="287986"/>
    <lineage>
        <taxon>Bacteria</taxon>
        <taxon>Bacillati</taxon>
        <taxon>Actinomycetota</taxon>
        <taxon>Actinomycetes</taxon>
        <taxon>Pseudonocardiales</taxon>
        <taxon>Pseudonocardiaceae</taxon>
        <taxon>Amycolatopsis</taxon>
    </lineage>
</organism>
<dbReference type="Gene3D" id="1.10.10.10">
    <property type="entry name" value="Winged helix-like DNA-binding domain superfamily/Winged helix DNA-binding domain"/>
    <property type="match status" value="1"/>
</dbReference>
<dbReference type="InterPro" id="IPR014284">
    <property type="entry name" value="RNA_pol_sigma-70_dom"/>
</dbReference>
<feature type="domain" description="RNA polymerase sigma factor 70 region 4 type 2" evidence="6">
    <location>
        <begin position="82"/>
        <end position="130"/>
    </location>
</feature>
<protein>
    <recommendedName>
        <fullName evidence="6">RNA polymerase sigma factor 70 region 4 type 2 domain-containing protein</fullName>
    </recommendedName>
</protein>
<dbReference type="InterPro" id="IPR039425">
    <property type="entry name" value="RNA_pol_sigma-70-like"/>
</dbReference>
<reference evidence="7 8" key="1">
    <citation type="submission" date="2014-05" db="EMBL/GenBank/DDBJ databases">
        <title>Draft genome sequence of Amycolatopsis rifamycinica DSM 46095.</title>
        <authorList>
            <person name="Lal R."/>
            <person name="Saxena A."/>
            <person name="Kumari R."/>
            <person name="Mukherjee U."/>
            <person name="Singh P."/>
            <person name="Sangwan N."/>
            <person name="Mahato N.K."/>
        </authorList>
    </citation>
    <scope>NUCLEOTIDE SEQUENCE [LARGE SCALE GENOMIC DNA]</scope>
    <source>
        <strain evidence="7 8">DSM 46095</strain>
    </source>
</reference>
<gene>
    <name evidence="7" type="ORF">DV20_26415</name>
</gene>
<keyword evidence="5" id="KW-0804">Transcription</keyword>
<dbReference type="GO" id="GO:0003677">
    <property type="term" value="F:DNA binding"/>
    <property type="evidence" value="ECO:0007669"/>
    <property type="project" value="UniProtKB-KW"/>
</dbReference>
<dbReference type="AlphaFoldDB" id="A0A066U520"/>
<dbReference type="PANTHER" id="PTHR43133">
    <property type="entry name" value="RNA POLYMERASE ECF-TYPE SIGMA FACTO"/>
    <property type="match status" value="1"/>
</dbReference>
<name>A0A066U520_9PSEU</name>
<dbReference type="InterPro" id="IPR013325">
    <property type="entry name" value="RNA_pol_sigma_r2"/>
</dbReference>
<evidence type="ECO:0000313" key="7">
    <source>
        <dbReference type="EMBL" id="KDN19194.1"/>
    </source>
</evidence>
<dbReference type="NCBIfam" id="TIGR02937">
    <property type="entry name" value="sigma70-ECF"/>
    <property type="match status" value="1"/>
</dbReference>
<dbReference type="SUPFAM" id="SSF88946">
    <property type="entry name" value="Sigma2 domain of RNA polymerase sigma factors"/>
    <property type="match status" value="1"/>
</dbReference>
<keyword evidence="2" id="KW-0805">Transcription regulation</keyword>
<dbReference type="Proteomes" id="UP000027345">
    <property type="component" value="Unassembled WGS sequence"/>
</dbReference>